<dbReference type="AlphaFoldDB" id="A0AAV1DKA5"/>
<accession>A0AAV1DKA5</accession>
<proteinExistence type="predicted"/>
<name>A0AAV1DKA5_OLDCO</name>
<protein>
    <submittedName>
        <fullName evidence="2">OLC1v1006417C1</fullName>
    </submittedName>
</protein>
<dbReference type="Proteomes" id="UP001161247">
    <property type="component" value="Chromosome 5"/>
</dbReference>
<feature type="transmembrane region" description="Helical" evidence="1">
    <location>
        <begin position="96"/>
        <end position="120"/>
    </location>
</feature>
<evidence type="ECO:0000313" key="2">
    <source>
        <dbReference type="EMBL" id="CAI9107127.1"/>
    </source>
</evidence>
<keyword evidence="1" id="KW-0472">Membrane</keyword>
<organism evidence="2 3">
    <name type="scientific">Oldenlandia corymbosa var. corymbosa</name>
    <dbReference type="NCBI Taxonomy" id="529605"/>
    <lineage>
        <taxon>Eukaryota</taxon>
        <taxon>Viridiplantae</taxon>
        <taxon>Streptophyta</taxon>
        <taxon>Embryophyta</taxon>
        <taxon>Tracheophyta</taxon>
        <taxon>Spermatophyta</taxon>
        <taxon>Magnoliopsida</taxon>
        <taxon>eudicotyledons</taxon>
        <taxon>Gunneridae</taxon>
        <taxon>Pentapetalae</taxon>
        <taxon>asterids</taxon>
        <taxon>lamiids</taxon>
        <taxon>Gentianales</taxon>
        <taxon>Rubiaceae</taxon>
        <taxon>Rubioideae</taxon>
        <taxon>Spermacoceae</taxon>
        <taxon>Hedyotis-Oldenlandia complex</taxon>
        <taxon>Oldenlandia</taxon>
    </lineage>
</organism>
<keyword evidence="3" id="KW-1185">Reference proteome</keyword>
<gene>
    <name evidence="2" type="ORF">OLC1_LOCUS15514</name>
</gene>
<evidence type="ECO:0000256" key="1">
    <source>
        <dbReference type="SAM" id="Phobius"/>
    </source>
</evidence>
<dbReference type="EMBL" id="OX459122">
    <property type="protein sequence ID" value="CAI9107127.1"/>
    <property type="molecule type" value="Genomic_DNA"/>
</dbReference>
<sequence>MAQSKCVIASFKYIDDERMDWITVACDGPVPGTEDFVKNFAITPNLVYGFSGDVATGAGHVNAMRERGITTVEAALAYLRTNKRTIKSLIAGFDRVMCFLVVHFDVCFGLLWEIVAKMYFDHL</sequence>
<evidence type="ECO:0000313" key="3">
    <source>
        <dbReference type="Proteomes" id="UP001161247"/>
    </source>
</evidence>
<keyword evidence="1" id="KW-1133">Transmembrane helix</keyword>
<keyword evidence="1" id="KW-0812">Transmembrane</keyword>
<reference evidence="2" key="1">
    <citation type="submission" date="2023-03" db="EMBL/GenBank/DDBJ databases">
        <authorList>
            <person name="Julca I."/>
        </authorList>
    </citation>
    <scope>NUCLEOTIDE SEQUENCE</scope>
</reference>